<dbReference type="AlphaFoldDB" id="K3V669"/>
<dbReference type="RefSeq" id="XP_009262650.1">
    <property type="nucleotide sequence ID" value="XM_009264375.1"/>
</dbReference>
<reference evidence="2 3" key="1">
    <citation type="journal article" date="2012" name="PLoS Pathog.">
        <title>Comparative pathogenomics reveals horizontally acquired novel virulence genes in fungi infecting cereal hosts.</title>
        <authorList>
            <person name="Gardiner D.M."/>
            <person name="McDonald M.C."/>
            <person name="Covarelli L."/>
            <person name="Solomon P.S."/>
            <person name="Rusu A.G."/>
            <person name="Marshall M."/>
            <person name="Kazan K."/>
            <person name="Chakraborty S."/>
            <person name="McDonald B.A."/>
            <person name="Manners J.M."/>
        </authorList>
    </citation>
    <scope>NUCLEOTIDE SEQUENCE [LARGE SCALE GENOMIC DNA]</scope>
    <source>
        <strain evidence="2 3">CS3096</strain>
    </source>
</reference>
<protein>
    <submittedName>
        <fullName evidence="2">Uncharacterized protein</fullName>
    </submittedName>
</protein>
<comment type="caution">
    <text evidence="2">The sequence shown here is derived from an EMBL/GenBank/DDBJ whole genome shotgun (WGS) entry which is preliminary data.</text>
</comment>
<keyword evidence="3" id="KW-1185">Reference proteome</keyword>
<dbReference type="GeneID" id="20369875"/>
<feature type="transmembrane region" description="Helical" evidence="1">
    <location>
        <begin position="12"/>
        <end position="31"/>
    </location>
</feature>
<feature type="non-terminal residue" evidence="2">
    <location>
        <position position="1"/>
    </location>
</feature>
<keyword evidence="1" id="KW-1133">Transmembrane helix</keyword>
<evidence type="ECO:0000256" key="1">
    <source>
        <dbReference type="SAM" id="Phobius"/>
    </source>
</evidence>
<gene>
    <name evidence="2" type="ORF">FPSE_11258</name>
</gene>
<keyword evidence="1" id="KW-0472">Membrane</keyword>
<name>K3V669_FUSPC</name>
<evidence type="ECO:0000313" key="2">
    <source>
        <dbReference type="EMBL" id="EKJ68564.1"/>
    </source>
</evidence>
<evidence type="ECO:0000313" key="3">
    <source>
        <dbReference type="Proteomes" id="UP000007978"/>
    </source>
</evidence>
<organism evidence="2 3">
    <name type="scientific">Fusarium pseudograminearum (strain CS3096)</name>
    <name type="common">Wheat and barley crown-rot fungus</name>
    <dbReference type="NCBI Taxonomy" id="1028729"/>
    <lineage>
        <taxon>Eukaryota</taxon>
        <taxon>Fungi</taxon>
        <taxon>Dikarya</taxon>
        <taxon>Ascomycota</taxon>
        <taxon>Pezizomycotina</taxon>
        <taxon>Sordariomycetes</taxon>
        <taxon>Hypocreomycetidae</taxon>
        <taxon>Hypocreales</taxon>
        <taxon>Nectriaceae</taxon>
        <taxon>Fusarium</taxon>
    </lineage>
</organism>
<dbReference type="KEGG" id="fpu:FPSE_11258"/>
<keyword evidence="1" id="KW-0812">Transmembrane</keyword>
<dbReference type="Proteomes" id="UP000007978">
    <property type="component" value="Chromosome 3"/>
</dbReference>
<accession>K3V669</accession>
<proteinExistence type="predicted"/>
<dbReference type="EMBL" id="AFNW01000429">
    <property type="protein sequence ID" value="EKJ68564.1"/>
    <property type="molecule type" value="Genomic_DNA"/>
</dbReference>
<sequence>VYVNRYIGLNKVNKLILSLFIILTFNSRLSLSL</sequence>